<reference evidence="2 3" key="1">
    <citation type="journal article" date="2013" name="Proc. Natl. Acad. Sci. U.S.A.">
        <title>Fine-scale variation in meiotic recombination in Mimulus inferred from population shotgun sequencing.</title>
        <authorList>
            <person name="Hellsten U."/>
            <person name="Wright K.M."/>
            <person name="Jenkins J."/>
            <person name="Shu S."/>
            <person name="Yuan Y."/>
            <person name="Wessler S.R."/>
            <person name="Schmutz J."/>
            <person name="Willis J.H."/>
            <person name="Rokhsar D.S."/>
        </authorList>
    </citation>
    <scope>NUCLEOTIDE SEQUENCE [LARGE SCALE GENOMIC DNA]</scope>
    <source>
        <strain evidence="3">cv. DUN x IM62</strain>
    </source>
</reference>
<dbReference type="Gene3D" id="3.10.10.10">
    <property type="entry name" value="HIV Type 1 Reverse Transcriptase, subunit A, domain 1"/>
    <property type="match status" value="1"/>
</dbReference>
<dbReference type="InterPro" id="IPR043502">
    <property type="entry name" value="DNA/RNA_pol_sf"/>
</dbReference>
<accession>A0A022QP26</accession>
<dbReference type="EMBL" id="KI631062">
    <property type="protein sequence ID" value="EYU30427.1"/>
    <property type="molecule type" value="Genomic_DNA"/>
</dbReference>
<feature type="domain" description="DUF7746" evidence="1">
    <location>
        <begin position="49"/>
        <end position="93"/>
    </location>
</feature>
<name>A0A022QP26_ERYGU</name>
<gene>
    <name evidence="2" type="ORF">MIMGU_mgv11b019214mg</name>
</gene>
<evidence type="ECO:0000313" key="2">
    <source>
        <dbReference type="EMBL" id="EYU30427.1"/>
    </source>
</evidence>
<dbReference type="InterPro" id="IPR056648">
    <property type="entry name" value="DUF7746"/>
</dbReference>
<evidence type="ECO:0000259" key="1">
    <source>
        <dbReference type="Pfam" id="PF24925"/>
    </source>
</evidence>
<dbReference type="Pfam" id="PF24925">
    <property type="entry name" value="DUF7746"/>
    <property type="match status" value="1"/>
</dbReference>
<dbReference type="PANTHER" id="PTHR33054">
    <property type="entry name" value="CCHC-TYPE DOMAIN-CONTAINING PROTEIN"/>
    <property type="match status" value="1"/>
</dbReference>
<dbReference type="Proteomes" id="UP000030748">
    <property type="component" value="Unassembled WGS sequence"/>
</dbReference>
<dbReference type="AlphaFoldDB" id="A0A022QP26"/>
<dbReference type="Pfam" id="PF22909">
    <property type="entry name" value="Caulimovir_coat_dom"/>
    <property type="match status" value="1"/>
</dbReference>
<keyword evidence="3" id="KW-1185">Reference proteome</keyword>
<sequence length="383" mass="44449">MINTLSSDSDKINAIDQFQKSQNLINPIRSNWTSRPEQIQMIPHPDMNLNLDNLSQYNILSILQQMKMAANAYKTQYGTLDKTVTELLIAGFSDEEDNPEQDSVTTLILTISLHFIGHPSHLKDRNGELLSNLRCRKLSDFQNYKNTFLSRVMLREDSNQPFWKEKFVTGLPTLLSEKIRNKIRETNTFKIDTITLFDTDVDLNCIKTGIVPQKFHKETKERLSAANNSKLKANSKTEASVINNGISLHISFVLINDIHHTVILGTPFINLIIPYRVDKESISSNYQYYNKKIENIEKIIEFEIYFELPNAFWSRKQHIIDLLCEKDFNETQIPTKARPIQMNSELVEYCKKEIQYLEEKKLISKSRSPWSCAAFYVNKQSEI</sequence>
<organism evidence="2 3">
    <name type="scientific">Erythranthe guttata</name>
    <name type="common">Yellow monkey flower</name>
    <name type="synonym">Mimulus guttatus</name>
    <dbReference type="NCBI Taxonomy" id="4155"/>
    <lineage>
        <taxon>Eukaryota</taxon>
        <taxon>Viridiplantae</taxon>
        <taxon>Streptophyta</taxon>
        <taxon>Embryophyta</taxon>
        <taxon>Tracheophyta</taxon>
        <taxon>Spermatophyta</taxon>
        <taxon>Magnoliopsida</taxon>
        <taxon>eudicotyledons</taxon>
        <taxon>Gunneridae</taxon>
        <taxon>Pentapetalae</taxon>
        <taxon>asterids</taxon>
        <taxon>lamiids</taxon>
        <taxon>Lamiales</taxon>
        <taxon>Phrymaceae</taxon>
        <taxon>Erythranthe</taxon>
    </lineage>
</organism>
<proteinExistence type="predicted"/>
<dbReference type="PANTHER" id="PTHR33054:SF9">
    <property type="entry name" value="CCHC-TYPE DOMAIN-CONTAINING PROTEIN"/>
    <property type="match status" value="1"/>
</dbReference>
<dbReference type="SUPFAM" id="SSF56672">
    <property type="entry name" value="DNA/RNA polymerases"/>
    <property type="match status" value="1"/>
</dbReference>
<evidence type="ECO:0000313" key="3">
    <source>
        <dbReference type="Proteomes" id="UP000030748"/>
    </source>
</evidence>
<protein>
    <recommendedName>
        <fullName evidence="1">DUF7746 domain-containing protein</fullName>
    </recommendedName>
</protein>